<evidence type="ECO:0000256" key="5">
    <source>
        <dbReference type="ARBA" id="ARBA00022519"/>
    </source>
</evidence>
<evidence type="ECO:0000256" key="1">
    <source>
        <dbReference type="ARBA" id="ARBA00004377"/>
    </source>
</evidence>
<comment type="subcellular location">
    <subcellularLocation>
        <location evidence="1 9">Cell inner membrane</location>
        <topology evidence="1 9">Single-pass membrane protein</topology>
    </subcellularLocation>
</comment>
<sequence length="422" mass="47299">MKSTRRNWGPRWARLTGHHRSSEVSAADAAFMDDLHESLLTQRTPGTRIVLYTILVLLVIGLVWASLARVEEITRGEGKVIPRSQEQIIQSLEGGILDELNVAEGDVVKRGQPLLRIDRTRAKASYDESFAKYIALKSTVERLRAEAYGMPLKFSDEVMAVPSEVELETRAYHERRKALEEGAAALRTSYALAMREINLAQPLADKGLMSQVEILRMRRQANDLRTQEVERRNRFQADANAELVRAELELGQVRENLIGRRDVLARTTINAPMDGTIKDIRVHTVGGVIQPGEHIMELVPLEDSLRVEAKIKPQDVAFLRPGLPATVKISAYDYGIYGGLKGKVELISADALKDEQRTAARPDETYYRVTVLTDSNALRAGGKQLPIIPGMTGVVEIRTGEKTVLEYLLKPLFKAREAFRER</sequence>
<dbReference type="PROSITE" id="PS00543">
    <property type="entry name" value="HLYD_FAMILY"/>
    <property type="match status" value="1"/>
</dbReference>
<dbReference type="NCBIfam" id="TIGR01843">
    <property type="entry name" value="type_I_hlyD"/>
    <property type="match status" value="1"/>
</dbReference>
<reference evidence="12 13" key="1">
    <citation type="submission" date="2023-04" db="EMBL/GenBank/DDBJ databases">
        <title>Lysobacter sp. strain UC isolated from soil sample.</title>
        <authorList>
            <person name="Choksket S."/>
            <person name="Harshvardhan F."/>
            <person name="Rana R."/>
            <person name="Patil P.B."/>
            <person name="Korpole S."/>
        </authorList>
    </citation>
    <scope>NUCLEOTIDE SEQUENCE [LARGE SCALE GENOMIC DNA]</scope>
    <source>
        <strain evidence="12 13">UC</strain>
    </source>
</reference>
<dbReference type="RefSeq" id="WP_309260924.1">
    <property type="nucleotide sequence ID" value="NZ_JARUHG010000001.1"/>
</dbReference>
<comment type="similarity">
    <text evidence="2 9">Belongs to the membrane fusion protein (MFP) (TC 8.A.1) family.</text>
</comment>
<keyword evidence="5 9" id="KW-0997">Cell inner membrane</keyword>
<protein>
    <recommendedName>
        <fullName evidence="9">Membrane fusion protein (MFP) family protein</fullName>
    </recommendedName>
</protein>
<gene>
    <name evidence="12" type="ORF">P8609_02035</name>
</gene>
<evidence type="ECO:0000256" key="7">
    <source>
        <dbReference type="ARBA" id="ARBA00022989"/>
    </source>
</evidence>
<proteinExistence type="inferred from homology"/>
<dbReference type="PANTHER" id="PTHR30386:SF26">
    <property type="entry name" value="TRANSPORT PROTEIN COMB"/>
    <property type="match status" value="1"/>
</dbReference>
<keyword evidence="4 9" id="KW-1003">Cell membrane</keyword>
<feature type="domain" description="Multidrug resistance protein MdtA-like barrel-sandwich hybrid" evidence="10">
    <location>
        <begin position="94"/>
        <end position="293"/>
    </location>
</feature>
<evidence type="ECO:0000313" key="13">
    <source>
        <dbReference type="Proteomes" id="UP001233535"/>
    </source>
</evidence>
<dbReference type="PANTHER" id="PTHR30386">
    <property type="entry name" value="MEMBRANE FUSION SUBUNIT OF EMRAB-TOLC MULTIDRUG EFFLUX PUMP"/>
    <property type="match status" value="1"/>
</dbReference>
<evidence type="ECO:0000256" key="9">
    <source>
        <dbReference type="RuleBase" id="RU365093"/>
    </source>
</evidence>
<organism evidence="12 13">
    <name type="scientific">Lysobacter arvi</name>
    <dbReference type="NCBI Taxonomy" id="3038776"/>
    <lineage>
        <taxon>Bacteria</taxon>
        <taxon>Pseudomonadati</taxon>
        <taxon>Pseudomonadota</taxon>
        <taxon>Gammaproteobacteria</taxon>
        <taxon>Lysobacterales</taxon>
        <taxon>Lysobacteraceae</taxon>
        <taxon>Lysobacter</taxon>
    </lineage>
</organism>
<dbReference type="InterPro" id="IPR050739">
    <property type="entry name" value="MFP"/>
</dbReference>
<dbReference type="PRINTS" id="PR01490">
    <property type="entry name" value="RTXTOXIND"/>
</dbReference>
<dbReference type="Proteomes" id="UP001233535">
    <property type="component" value="Unassembled WGS sequence"/>
</dbReference>
<dbReference type="SUPFAM" id="SSF111369">
    <property type="entry name" value="HlyD-like secretion proteins"/>
    <property type="match status" value="1"/>
</dbReference>
<evidence type="ECO:0000256" key="6">
    <source>
        <dbReference type="ARBA" id="ARBA00022692"/>
    </source>
</evidence>
<dbReference type="Gene3D" id="2.40.50.100">
    <property type="match status" value="1"/>
</dbReference>
<keyword evidence="7 9" id="KW-1133">Transmembrane helix</keyword>
<keyword evidence="3 9" id="KW-0813">Transport</keyword>
<comment type="caution">
    <text evidence="12">The sequence shown here is derived from an EMBL/GenBank/DDBJ whole genome shotgun (WGS) entry which is preliminary data.</text>
</comment>
<name>A0ABU1CCG6_9GAMM</name>
<dbReference type="InterPro" id="IPR058625">
    <property type="entry name" value="MdtA-like_BSH"/>
</dbReference>
<dbReference type="InterPro" id="IPR058982">
    <property type="entry name" value="Beta-barrel_AprE"/>
</dbReference>
<dbReference type="Pfam" id="PF26002">
    <property type="entry name" value="Beta-barrel_AprE"/>
    <property type="match status" value="1"/>
</dbReference>
<dbReference type="InterPro" id="IPR006144">
    <property type="entry name" value="Secretion_HlyD_CS"/>
</dbReference>
<dbReference type="Pfam" id="PF25917">
    <property type="entry name" value="BSH_RND"/>
    <property type="match status" value="1"/>
</dbReference>
<evidence type="ECO:0000256" key="4">
    <source>
        <dbReference type="ARBA" id="ARBA00022475"/>
    </source>
</evidence>
<evidence type="ECO:0000259" key="10">
    <source>
        <dbReference type="Pfam" id="PF25917"/>
    </source>
</evidence>
<evidence type="ECO:0000256" key="3">
    <source>
        <dbReference type="ARBA" id="ARBA00022448"/>
    </source>
</evidence>
<dbReference type="EMBL" id="JARUHG010000001">
    <property type="protein sequence ID" value="MDR0181747.1"/>
    <property type="molecule type" value="Genomic_DNA"/>
</dbReference>
<accession>A0ABU1CCG6</accession>
<evidence type="ECO:0000256" key="2">
    <source>
        <dbReference type="ARBA" id="ARBA00009477"/>
    </source>
</evidence>
<keyword evidence="8 9" id="KW-0472">Membrane</keyword>
<keyword evidence="13" id="KW-1185">Reference proteome</keyword>
<keyword evidence="6 9" id="KW-0812">Transmembrane</keyword>
<evidence type="ECO:0000259" key="11">
    <source>
        <dbReference type="Pfam" id="PF26002"/>
    </source>
</evidence>
<evidence type="ECO:0000313" key="12">
    <source>
        <dbReference type="EMBL" id="MDR0181747.1"/>
    </source>
</evidence>
<evidence type="ECO:0000256" key="8">
    <source>
        <dbReference type="ARBA" id="ARBA00023136"/>
    </source>
</evidence>
<feature type="transmembrane region" description="Helical" evidence="9">
    <location>
        <begin position="49"/>
        <end position="67"/>
    </location>
</feature>
<feature type="domain" description="AprE-like beta-barrel" evidence="11">
    <location>
        <begin position="305"/>
        <end position="400"/>
    </location>
</feature>
<dbReference type="InterPro" id="IPR010129">
    <property type="entry name" value="T1SS_HlyD"/>
</dbReference>
<dbReference type="Gene3D" id="2.40.30.170">
    <property type="match status" value="1"/>
</dbReference>